<feature type="domain" description="GT44" evidence="2">
    <location>
        <begin position="111"/>
        <end position="500"/>
    </location>
</feature>
<comment type="caution">
    <text evidence="4">The sequence shown here is derived from an EMBL/GenBank/DDBJ whole genome shotgun (WGS) entry which is preliminary data.</text>
</comment>
<protein>
    <recommendedName>
        <fullName evidence="6">Toxin</fullName>
    </recommendedName>
</protein>
<dbReference type="EMBL" id="MOBX01000002">
    <property type="protein sequence ID" value="RON86433.1"/>
    <property type="molecule type" value="Genomic_DNA"/>
</dbReference>
<evidence type="ECO:0008006" key="6">
    <source>
        <dbReference type="Google" id="ProtNLM"/>
    </source>
</evidence>
<keyword evidence="1" id="KW-1133">Transmembrane helix</keyword>
<keyword evidence="1" id="KW-0472">Membrane</keyword>
<reference evidence="4 5" key="1">
    <citation type="submission" date="2016-10" db="EMBL/GenBank/DDBJ databases">
        <title>Comparative genome analysis of multiple Pseudomonas spp. focuses on biocontrol and plant growth promoting traits.</title>
        <authorList>
            <person name="Tao X.-Y."/>
            <person name="Taylor C.G."/>
        </authorList>
    </citation>
    <scope>NUCLEOTIDE SEQUENCE [LARGE SCALE GENOMIC DNA]</scope>
    <source>
        <strain evidence="4 5">28B5</strain>
    </source>
</reference>
<keyword evidence="1" id="KW-0812">Transmembrane</keyword>
<feature type="transmembrane region" description="Helical" evidence="1">
    <location>
        <begin position="1223"/>
        <end position="1245"/>
    </location>
</feature>
<evidence type="ECO:0000313" key="5">
    <source>
        <dbReference type="Proteomes" id="UP000285378"/>
    </source>
</evidence>
<dbReference type="Pfam" id="PF12919">
    <property type="entry name" value="TcdA_TcdB"/>
    <property type="match status" value="1"/>
</dbReference>
<gene>
    <name evidence="4" type="ORF">BK670_02325</name>
</gene>
<proteinExistence type="predicted"/>
<feature type="domain" description="TcdA/TcdB toxin pore forming" evidence="3">
    <location>
        <begin position="1051"/>
        <end position="1424"/>
    </location>
</feature>
<dbReference type="CDD" id="cd20495">
    <property type="entry name" value="C58_PaToxP-like"/>
    <property type="match status" value="1"/>
</dbReference>
<dbReference type="Pfam" id="PF12920">
    <property type="entry name" value="TcdA_TcdB_pore"/>
    <property type="match status" value="2"/>
</dbReference>
<organism evidence="4 5">
    <name type="scientific">Pseudomonas fluorescens</name>
    <dbReference type="NCBI Taxonomy" id="294"/>
    <lineage>
        <taxon>Bacteria</taxon>
        <taxon>Pseudomonadati</taxon>
        <taxon>Pseudomonadota</taxon>
        <taxon>Gammaproteobacteria</taxon>
        <taxon>Pseudomonadales</taxon>
        <taxon>Pseudomonadaceae</taxon>
        <taxon>Pseudomonas</taxon>
    </lineage>
</organism>
<dbReference type="InterPro" id="IPR024770">
    <property type="entry name" value="TcdA/TcdB_cat"/>
</dbReference>
<dbReference type="GO" id="GO:0016757">
    <property type="term" value="F:glycosyltransferase activity"/>
    <property type="evidence" value="ECO:0007669"/>
    <property type="project" value="InterPro"/>
</dbReference>
<evidence type="ECO:0000256" key="1">
    <source>
        <dbReference type="SAM" id="Phobius"/>
    </source>
</evidence>
<accession>A0A423MNY3</accession>
<evidence type="ECO:0000313" key="4">
    <source>
        <dbReference type="EMBL" id="RON86433.1"/>
    </source>
</evidence>
<dbReference type="InterPro" id="IPR024769">
    <property type="entry name" value="TcdA/TcdB_pore_forming"/>
</dbReference>
<feature type="domain" description="TcdA/TcdB toxin pore forming" evidence="3">
    <location>
        <begin position="1487"/>
        <end position="1730"/>
    </location>
</feature>
<sequence>MSITGNNTGELAFTSAAEYSTLQGALSEFADSGEYAALAEAHEVASKTFEAVEKLLPAKLFQERLEALLDRKSTPAPMDIHRIRTRLNRYVARLSATVDMLNGVARPVPNIMHFVWVGGSEVGDNQRDYMNIWRKVLEPQGYRFNLWYDSDALLAFEMNRVILDSARADAMASGGDKVSRPNQLSQMIEDRARVLKHQMFDYLNQPQWAGRADEARIDLMVRAYGKDHATLEAFRQRCLETHQAMAGTDLQLRDVRHEFAGHFLQDVYQREVAMRGNFAAASDVVRLQAEYMEGGRYSDMDYLPPLAETLGGVDISGFDGNQRLAVLKLLLDHNQALMPGRDPDRYTEITGEIPARHKEALTTFARGEPGVQQIFAAPQDHLVPQDALRLGTAHGSASTGEMNAHFIAHPGGAMTLSYMQMIRANYDCLLEVERRLLAAGIDIADEGRALPIIQNVVNETAAEGKFPHSKTHYSSAKLIDAIRTYYQDGIRVDARGTIALTGPGAAAAGLSKYIEQRLQSDHIDEVRNRLKLVEGYNVSTEEERISGWTVNGDENQWLEKEQDKWRNGKLKSRYAGRLADLLRPQTLTFKQGWPVIEGKPVLLTSVLHQLMDDLGEPFIRAMKDKLSGDVTFYEAFAIGFDARQQILAQPALELPPSHGAESTSNLNELLVRVARGSLAVEQLSPLLRVMLGGMFGAASLDVDGFAGAWKDLSSLAAQTAEDGLFARFNAIESALREHATPAFKAGLASAEPSATYTARELKVHALSEPLTLRQWGERIARIDSTARREYHAQILRNGEAVRTELFKAGAMSARKVPQDLLMSTPGDPGRRCYPLALMMAAALTGGEVAERALIGRVANVSHAPEDADSRALLSALDELQALPLTTVGEPHGLHGLDSIAQILEAKTASTVMLLDTGNHALLVAKTVEGSQTVYRFYEPNFAIYGFTRVEQLKEGVQRYLSRDQGAMARLYGLAEGDRARFNVVEVDTTALMGRTLLSNTPLGSFLQNASIVDPGSASVWQKQAVGRQRSLGENARMGASLTQLDARYWAQAFEQATGQLRAENKLGGEFLPLLETLQEHPDAGYRMTLVDARDPQNTRIVTTTDARFSKVQQHIQRLVQSLAGKSTAAGEADGGSRLSFAFAIQTLITEMRHREYQAGAEQVPALSIALQVQVYVSYAQLGYGVLNDAAQIVSLVRQVAASEQALALRQSSLSGRLLGRASVAAGIVFSAVNIGFDLYALAVATNQEQRSRFATQLVFNVAALALDITALAVGGAVGGAAAILSVPLLGVGIGVTAIASNLGQISDKAKGVGAHLRKIQDAYGPGVYTRKDGVLSFEPEAVITELDLQGNRIHFDSQKFYPMDRGGLELPQFNNHPSRLHQAIDIRETLGLPQVVSLIRPAPGDVQTVVLPCTPQCYFGYEYQVGTSGYAYEPQPGELAREPRQASEQASPSFLGTFVPFGGLVDDLHQPHMQTWYPSLRNSTVNKLEYDEHGNQRFYFFANTPFPHILYKLYPFNQPTRIVVTLDEQVRQLLVPTLPAEWKQCISYEIFSRSPGARQLWLTPGLVAVYLRNYAATQWVLHAPWVSETKVRFEESFLSVDGIRIEGQVDFIQLINGEMFSLDWENQRLLLVSVTQEQQDSQAALLARVRTRVAERRVAAAFVPLHKFRVPMDAVLRPVLVTAYYDVARGRLLYARNLPEEVNDGVVLAAANAGQAWFYHPEHATVWRVDAITGTVKHRYRLMNPARGARIIGCEQTANGLHLRQKMLEVNGGVETVFEYRLSEYSVVLTGIHTSAAWSDYTPRRPADYWHSLVGSFNTPRTYADGTSGMASSLSTWGPAGFVQIRSHEKETLRDLGWIRLADRLYFQLAHSTGLKLDTILLTWNDGVDDLPLFYSKQARLLRRGAGSEGGQVIAEDVIDVSPFAERYIATRADGRLFEVDRQGGLHFVGIGAHWLRSHADWLAALPALADAYRDAPFSIIGLSNVSGQHSVAAWCIGAKVLLADVGEGKELALLGLTPDKQAAWLLDVSAGQLYRQALVQIQTLRAAFANGSRLLDHTVLPVAEKVWGQWSFAEVLTQGQGLLGRTRQGVNLELLDQQPARIVGVEKQWSFIAGQTAGQLQDRLNGLLSGQSHAPVMHVEDAMGRYTYFVPELDRLFDISGRADGQWSVFLGARDTSVAMLFDPIDNVIYSRGSAGGIRVQDSYARREGELLALDVSGEVTDIMAMLPDGVEKLILTFGAKALSYRVSEQAWQRLDCIVVDRVRPLDAADTRSCTLVLDVEAAERLLVSLVDGQLVFSDPDTAHSLIVRNVTPEGEESDRPLQINIRLGAVDYQRGVEQWLGALALVSSDAEIATLEKLVKQLF</sequence>
<feature type="transmembrane region" description="Helical" evidence="1">
    <location>
        <begin position="1257"/>
        <end position="1284"/>
    </location>
</feature>
<evidence type="ECO:0000259" key="2">
    <source>
        <dbReference type="Pfam" id="PF12919"/>
    </source>
</evidence>
<dbReference type="Gene3D" id="3.90.550.20">
    <property type="match status" value="1"/>
</dbReference>
<dbReference type="InterPro" id="IPR029044">
    <property type="entry name" value="Nucleotide-diphossugar_trans"/>
</dbReference>
<dbReference type="Proteomes" id="UP000285378">
    <property type="component" value="Unassembled WGS sequence"/>
</dbReference>
<evidence type="ECO:0000259" key="3">
    <source>
        <dbReference type="Pfam" id="PF12920"/>
    </source>
</evidence>
<dbReference type="RefSeq" id="WP_123448456.1">
    <property type="nucleotide sequence ID" value="NZ_MOBX01000002.1"/>
</dbReference>
<dbReference type="OrthoDB" id="5489595at2"/>
<dbReference type="SUPFAM" id="SSF53448">
    <property type="entry name" value="Nucleotide-diphospho-sugar transferases"/>
    <property type="match status" value="1"/>
</dbReference>
<name>A0A423MNY3_PSEFL</name>